<proteinExistence type="predicted"/>
<accession>A0A450XPQ7</accession>
<name>A0A450XPQ7_9GAMM</name>
<sequence length="81" mass="9045">MIKNSDFHSVAFFRKTRDQHAKLLSNKTPKEIIAFFGRKNAPGKPISWSCHATKETESSQGECFAQTISCVGNIPDESTEN</sequence>
<organism evidence="1">
    <name type="scientific">Candidatus Kentrum sp. MB</name>
    <dbReference type="NCBI Taxonomy" id="2138164"/>
    <lineage>
        <taxon>Bacteria</taxon>
        <taxon>Pseudomonadati</taxon>
        <taxon>Pseudomonadota</taxon>
        <taxon>Gammaproteobacteria</taxon>
        <taxon>Candidatus Kentrum</taxon>
    </lineage>
</organism>
<reference evidence="1" key="1">
    <citation type="submission" date="2019-02" db="EMBL/GenBank/DDBJ databases">
        <authorList>
            <person name="Gruber-Vodicka R. H."/>
            <person name="Seah K. B. B."/>
        </authorList>
    </citation>
    <scope>NUCLEOTIDE SEQUENCE</scope>
    <source>
        <strain evidence="1">BECK_BZ197</strain>
    </source>
</reference>
<dbReference type="AlphaFoldDB" id="A0A450XPQ7"/>
<evidence type="ECO:0000313" key="1">
    <source>
        <dbReference type="EMBL" id="VFK31291.1"/>
    </source>
</evidence>
<protein>
    <submittedName>
        <fullName evidence="1">Uncharacterized protein</fullName>
    </submittedName>
</protein>
<gene>
    <name evidence="1" type="ORF">BECKMB1821G_GA0114241_10818</name>
</gene>
<dbReference type="EMBL" id="CAADFO010000081">
    <property type="protein sequence ID" value="VFK31291.1"/>
    <property type="molecule type" value="Genomic_DNA"/>
</dbReference>